<dbReference type="EMBL" id="CP006911">
    <property type="protein sequence ID" value="ALE02085.1"/>
    <property type="molecule type" value="Genomic_DNA"/>
</dbReference>
<dbReference type="PANTHER" id="PTHR10458">
    <property type="entry name" value="PEPTIDE DEFORMYLASE"/>
    <property type="match status" value="1"/>
</dbReference>
<feature type="binding site" evidence="5">
    <location>
        <position position="101"/>
    </location>
    <ligand>
        <name>Fe cation</name>
        <dbReference type="ChEBI" id="CHEBI:24875"/>
    </ligand>
</feature>
<dbReference type="Pfam" id="PF01327">
    <property type="entry name" value="Pep_deformylase"/>
    <property type="match status" value="1"/>
</dbReference>
<dbReference type="PIRSF" id="PIRSF004749">
    <property type="entry name" value="Pep_def"/>
    <property type="match status" value="1"/>
</dbReference>
<comment type="similarity">
    <text evidence="1 5">Belongs to the polypeptide deformylase family.</text>
</comment>
<dbReference type="PRINTS" id="PR01576">
    <property type="entry name" value="PDEFORMYLASE"/>
</dbReference>
<name>A0A0M3T237_9GAMM</name>
<evidence type="ECO:0000256" key="4">
    <source>
        <dbReference type="ARBA" id="ARBA00022917"/>
    </source>
</evidence>
<reference evidence="6 7" key="1">
    <citation type="journal article" date="2015" name="Genome Announc.">
        <title>Genome Sequence of 'Candidatus Thioglobus singularis' Strain PS1, a Mixotroph from the SUP05 Clade of Marine Gammaproteobacteria.</title>
        <authorList>
            <person name="Marshall K.T."/>
            <person name="Morris R.M."/>
        </authorList>
    </citation>
    <scope>NUCLEOTIDE SEQUENCE [LARGE SCALE GENOMIC DNA]</scope>
    <source>
        <strain evidence="6 7">PS1</strain>
    </source>
</reference>
<dbReference type="AlphaFoldDB" id="A0A0M3T237"/>
<dbReference type="Gene3D" id="3.90.45.10">
    <property type="entry name" value="Peptide deformylase"/>
    <property type="match status" value="1"/>
</dbReference>
<dbReference type="GO" id="GO:0042586">
    <property type="term" value="F:peptide deformylase activity"/>
    <property type="evidence" value="ECO:0007669"/>
    <property type="project" value="UniProtKB-UniRule"/>
</dbReference>
<evidence type="ECO:0000313" key="7">
    <source>
        <dbReference type="Proteomes" id="UP000068905"/>
    </source>
</evidence>
<dbReference type="FunFam" id="3.90.45.10:FF:000003">
    <property type="entry name" value="Peptide deformylase"/>
    <property type="match status" value="1"/>
</dbReference>
<feature type="binding site" evidence="5">
    <location>
        <position position="147"/>
    </location>
    <ligand>
        <name>Fe cation</name>
        <dbReference type="ChEBI" id="CHEBI:24875"/>
    </ligand>
</feature>
<comment type="function">
    <text evidence="5">Removes the formyl group from the N-terminal Met of newly synthesized proteins. Requires at least a dipeptide for an efficient rate of reaction. N-terminal L-methionine is a prerequisite for activity but the enzyme has broad specificity at other positions.</text>
</comment>
<dbReference type="GO" id="GO:0006412">
    <property type="term" value="P:translation"/>
    <property type="evidence" value="ECO:0007669"/>
    <property type="project" value="UniProtKB-UniRule"/>
</dbReference>
<dbReference type="PATRIC" id="fig|1125411.7.peg.1128"/>
<keyword evidence="4 5" id="KW-0648">Protein biosynthesis</keyword>
<keyword evidence="7" id="KW-1185">Reference proteome</keyword>
<dbReference type="InterPro" id="IPR023635">
    <property type="entry name" value="Peptide_deformylase"/>
</dbReference>
<evidence type="ECO:0000256" key="1">
    <source>
        <dbReference type="ARBA" id="ARBA00010759"/>
    </source>
</evidence>
<gene>
    <name evidence="5" type="primary">def</name>
    <name evidence="6" type="ORF">W908_05720</name>
</gene>
<dbReference type="EC" id="3.5.1.88" evidence="5"/>
<feature type="active site" evidence="5">
    <location>
        <position position="144"/>
    </location>
</feature>
<dbReference type="Proteomes" id="UP000068905">
    <property type="component" value="Chromosome"/>
</dbReference>
<dbReference type="KEGG" id="tsn:W908_05720"/>
<dbReference type="RefSeq" id="WP_053820303.1">
    <property type="nucleotide sequence ID" value="NZ_CP006911.1"/>
</dbReference>
<dbReference type="HAMAP" id="MF_00163">
    <property type="entry name" value="Pep_deformylase"/>
    <property type="match status" value="1"/>
</dbReference>
<feature type="binding site" evidence="5">
    <location>
        <position position="143"/>
    </location>
    <ligand>
        <name>Fe cation</name>
        <dbReference type="ChEBI" id="CHEBI:24875"/>
    </ligand>
</feature>
<proteinExistence type="inferred from homology"/>
<protein>
    <recommendedName>
        <fullName evidence="5">Peptide deformylase</fullName>
        <shortName evidence="5">PDF</shortName>
        <ecNumber evidence="5">3.5.1.88</ecNumber>
    </recommendedName>
    <alternativeName>
        <fullName evidence="5">Polypeptide deformylase</fullName>
    </alternativeName>
</protein>
<evidence type="ECO:0000256" key="3">
    <source>
        <dbReference type="ARBA" id="ARBA00022801"/>
    </source>
</evidence>
<dbReference type="OrthoDB" id="9804313at2"/>
<accession>A0A0M3T237</accession>
<keyword evidence="3 5" id="KW-0378">Hydrolase</keyword>
<dbReference type="InterPro" id="IPR036821">
    <property type="entry name" value="Peptide_deformylase_sf"/>
</dbReference>
<evidence type="ECO:0000256" key="2">
    <source>
        <dbReference type="ARBA" id="ARBA00022723"/>
    </source>
</evidence>
<dbReference type="CDD" id="cd00487">
    <property type="entry name" value="Pep_deformylase"/>
    <property type="match status" value="1"/>
</dbReference>
<dbReference type="STRING" id="1125411.W908_05720"/>
<organism evidence="6 7">
    <name type="scientific">Candidatus Pseudothioglobus singularis PS1</name>
    <dbReference type="NCBI Taxonomy" id="1125411"/>
    <lineage>
        <taxon>Bacteria</taxon>
        <taxon>Pseudomonadati</taxon>
        <taxon>Pseudomonadota</taxon>
        <taxon>Gammaproteobacteria</taxon>
        <taxon>Candidatus Pseudothioglobaceae</taxon>
        <taxon>Candidatus Pseudothioglobus</taxon>
    </lineage>
</organism>
<sequence length="190" mass="21309">MIRAILQIGNPALRQVADPVDVSQIQSDEIQALIDDLIETMRDANGAGLASTQIAIHKRICVIEVKKNPRYPYKPDIPLTVLINPKVTFLTEDRINVFEGCLSVPNMRGKVDRCPEIQIEGYDREGNNVSFISKGISAGTFQHELDHLDGLIYTDRMADSSSLTTIEEFAEHYEDSFKQQVISIVERYGS</sequence>
<evidence type="ECO:0000256" key="5">
    <source>
        <dbReference type="HAMAP-Rule" id="MF_00163"/>
    </source>
</evidence>
<evidence type="ECO:0000313" key="6">
    <source>
        <dbReference type="EMBL" id="ALE02085.1"/>
    </source>
</evidence>
<dbReference type="SUPFAM" id="SSF56420">
    <property type="entry name" value="Peptide deformylase"/>
    <property type="match status" value="1"/>
</dbReference>
<comment type="cofactor">
    <cofactor evidence="5">
        <name>Fe(2+)</name>
        <dbReference type="ChEBI" id="CHEBI:29033"/>
    </cofactor>
    <text evidence="5">Binds 1 Fe(2+) ion.</text>
</comment>
<dbReference type="NCBIfam" id="TIGR00079">
    <property type="entry name" value="pept_deformyl"/>
    <property type="match status" value="1"/>
</dbReference>
<comment type="catalytic activity">
    <reaction evidence="5">
        <text>N-terminal N-formyl-L-methionyl-[peptide] + H2O = N-terminal L-methionyl-[peptide] + formate</text>
        <dbReference type="Rhea" id="RHEA:24420"/>
        <dbReference type="Rhea" id="RHEA-COMP:10639"/>
        <dbReference type="Rhea" id="RHEA-COMP:10640"/>
        <dbReference type="ChEBI" id="CHEBI:15377"/>
        <dbReference type="ChEBI" id="CHEBI:15740"/>
        <dbReference type="ChEBI" id="CHEBI:49298"/>
        <dbReference type="ChEBI" id="CHEBI:64731"/>
        <dbReference type="EC" id="3.5.1.88"/>
    </reaction>
</comment>
<dbReference type="NCBIfam" id="NF001159">
    <property type="entry name" value="PRK00150.1-3"/>
    <property type="match status" value="1"/>
</dbReference>
<keyword evidence="5" id="KW-0408">Iron</keyword>
<dbReference type="GO" id="GO:0046872">
    <property type="term" value="F:metal ion binding"/>
    <property type="evidence" value="ECO:0007669"/>
    <property type="project" value="UniProtKB-KW"/>
</dbReference>
<keyword evidence="2 5" id="KW-0479">Metal-binding</keyword>
<dbReference type="PANTHER" id="PTHR10458:SF22">
    <property type="entry name" value="PEPTIDE DEFORMYLASE"/>
    <property type="match status" value="1"/>
</dbReference>